<dbReference type="GO" id="GO:0061603">
    <property type="term" value="F:molybdenum cofactor guanylyltransferase activity"/>
    <property type="evidence" value="ECO:0007669"/>
    <property type="project" value="UniProtKB-EC"/>
</dbReference>
<dbReference type="Proteomes" id="UP000236173">
    <property type="component" value="Unassembled WGS sequence"/>
</dbReference>
<organism evidence="3 4">
    <name type="scientific">Candidatus Fervidibacter japonicus</name>
    <dbReference type="NCBI Taxonomy" id="2035412"/>
    <lineage>
        <taxon>Bacteria</taxon>
        <taxon>Candidatus Fervidibacterota</taxon>
        <taxon>Candidatus Fervidibacter</taxon>
    </lineage>
</organism>
<dbReference type="PANTHER" id="PTHR19136:SF81">
    <property type="entry name" value="MOLYBDENUM COFACTOR GUANYLYLTRANSFERASE"/>
    <property type="match status" value="1"/>
</dbReference>
<dbReference type="PANTHER" id="PTHR19136">
    <property type="entry name" value="MOLYBDENUM COFACTOR GUANYLYLTRANSFERASE"/>
    <property type="match status" value="1"/>
</dbReference>
<dbReference type="EC" id="2.7.7.77" evidence="3"/>
<name>A0A2H5XC97_9BACT</name>
<feature type="domain" description="MobA-like NTP transferase" evidence="2">
    <location>
        <begin position="10"/>
        <end position="175"/>
    </location>
</feature>
<evidence type="ECO:0000259" key="2">
    <source>
        <dbReference type="Pfam" id="PF12804"/>
    </source>
</evidence>
<protein>
    <submittedName>
        <fullName evidence="3">Molybdenum cofactor guanylyltransferase</fullName>
        <ecNumber evidence="3">2.7.7.77</ecNumber>
    </submittedName>
</protein>
<evidence type="ECO:0000313" key="3">
    <source>
        <dbReference type="EMBL" id="GBC98795.1"/>
    </source>
</evidence>
<dbReference type="AlphaFoldDB" id="A0A2H5XC97"/>
<comment type="caution">
    <text evidence="3">The sequence shown here is derived from an EMBL/GenBank/DDBJ whole genome shotgun (WGS) entry which is preliminary data.</text>
</comment>
<dbReference type="InterPro" id="IPR025877">
    <property type="entry name" value="MobA-like_NTP_Trfase"/>
</dbReference>
<accession>A0A2H5XC97</accession>
<dbReference type="SUPFAM" id="SSF53448">
    <property type="entry name" value="Nucleotide-diphospho-sugar transferases"/>
    <property type="match status" value="1"/>
</dbReference>
<evidence type="ECO:0000313" key="4">
    <source>
        <dbReference type="Proteomes" id="UP000236173"/>
    </source>
</evidence>
<dbReference type="Gene3D" id="3.90.550.10">
    <property type="entry name" value="Spore Coat Polysaccharide Biosynthesis Protein SpsA, Chain A"/>
    <property type="match status" value="1"/>
</dbReference>
<proteinExistence type="predicted"/>
<sequence>MAVAHSVIHALVLAGGHAPWRNTPKALLPINDRPLLTRTVEALTQVPQVATVTVVAPAECAPLLPPSLRVVQAHGDLWTNVLAGLTAIHPSPEDFVFLCAADIPFVTATALQQFLEMAEESGADLVYLAVPADAVRQFCGNRDMHRTTVRLKDGEFTGGNVLLVRAQIVPQIDGLARRAVQLRKQPWRLGQLAGWRTIWRFLIGCLSVCDLERRAEELLGCRCKAIIAPLPELAFDVDKPADYDLALQLLPRSAND</sequence>
<dbReference type="InterPro" id="IPR029044">
    <property type="entry name" value="Nucleotide-diphossugar_trans"/>
</dbReference>
<gene>
    <name evidence="3" type="primary">mobA</name>
    <name evidence="3" type="ORF">HRbin17_01309</name>
</gene>
<evidence type="ECO:0000256" key="1">
    <source>
        <dbReference type="ARBA" id="ARBA00022679"/>
    </source>
</evidence>
<keyword evidence="1 3" id="KW-0808">Transferase</keyword>
<dbReference type="Pfam" id="PF12804">
    <property type="entry name" value="NTP_transf_3"/>
    <property type="match status" value="1"/>
</dbReference>
<keyword evidence="3" id="KW-0548">Nucleotidyltransferase</keyword>
<dbReference type="EMBL" id="BEHT01000015">
    <property type="protein sequence ID" value="GBC98795.1"/>
    <property type="molecule type" value="Genomic_DNA"/>
</dbReference>
<reference evidence="4" key="1">
    <citation type="submission" date="2017-09" db="EMBL/GenBank/DDBJ databases">
        <title>Metaegenomics of thermophilic ammonia-oxidizing enrichment culture.</title>
        <authorList>
            <person name="Kato S."/>
            <person name="Suzuki K."/>
        </authorList>
    </citation>
    <scope>NUCLEOTIDE SEQUENCE [LARGE SCALE GENOMIC DNA]</scope>
</reference>